<dbReference type="SUPFAM" id="SSF54001">
    <property type="entry name" value="Cysteine proteinases"/>
    <property type="match status" value="1"/>
</dbReference>
<evidence type="ECO:0000259" key="3">
    <source>
        <dbReference type="SMART" id="SM00460"/>
    </source>
</evidence>
<dbReference type="Gene3D" id="3.10.620.30">
    <property type="match status" value="1"/>
</dbReference>
<evidence type="ECO:0000256" key="2">
    <source>
        <dbReference type="SAM" id="Phobius"/>
    </source>
</evidence>
<dbReference type="Pfam" id="PF11992">
    <property type="entry name" value="TgpA_N"/>
    <property type="match status" value="1"/>
</dbReference>
<dbReference type="PANTHER" id="PTHR42736:SF1">
    <property type="entry name" value="PROTEIN-GLUTAMINE GAMMA-GLUTAMYLTRANSFERASE"/>
    <property type="match status" value="1"/>
</dbReference>
<feature type="domain" description="Transglutaminase-like" evidence="3">
    <location>
        <begin position="427"/>
        <end position="498"/>
    </location>
</feature>
<dbReference type="EMBL" id="LN899824">
    <property type="protein sequence ID" value="CUV30444.1"/>
    <property type="molecule type" value="Genomic_DNA"/>
</dbReference>
<reference evidence="4" key="1">
    <citation type="submission" date="2015-10" db="EMBL/GenBank/DDBJ databases">
        <authorList>
            <person name="Gilbert D.G."/>
        </authorList>
    </citation>
    <scope>NUCLEOTIDE SEQUENCE</scope>
    <source>
        <strain evidence="4">Phyl III-seqv23</strain>
    </source>
</reference>
<evidence type="ECO:0000256" key="1">
    <source>
        <dbReference type="SAM" id="MobiDB-lite"/>
    </source>
</evidence>
<gene>
    <name evidence="4" type="ORF">PSS4_v1_290019</name>
    <name evidence="5" type="ORF">RUN1985_v1_640019</name>
</gene>
<dbReference type="SMART" id="SM00460">
    <property type="entry name" value="TGc"/>
    <property type="match status" value="1"/>
</dbReference>
<feature type="region of interest" description="Disordered" evidence="1">
    <location>
        <begin position="268"/>
        <end position="289"/>
    </location>
</feature>
<accession>A0A0S4U4Y8</accession>
<dbReference type="Pfam" id="PF01841">
    <property type="entry name" value="Transglut_core"/>
    <property type="match status" value="1"/>
</dbReference>
<feature type="transmembrane region" description="Helical" evidence="2">
    <location>
        <begin position="60"/>
        <end position="81"/>
    </location>
</feature>
<feature type="transmembrane region" description="Helical" evidence="2">
    <location>
        <begin position="136"/>
        <end position="156"/>
    </location>
</feature>
<dbReference type="InterPro" id="IPR052901">
    <property type="entry name" value="Bact_TGase-like"/>
</dbReference>
<dbReference type="PANTHER" id="PTHR42736">
    <property type="entry name" value="PROTEIN-GLUTAMINE GAMMA-GLUTAMYLTRANSFERASE"/>
    <property type="match status" value="1"/>
</dbReference>
<evidence type="ECO:0000313" key="5">
    <source>
        <dbReference type="EMBL" id="CUV30444.1"/>
    </source>
</evidence>
<dbReference type="AlphaFoldDB" id="A0A0S4U4Y8"/>
<dbReference type="EMBL" id="LN899821">
    <property type="protein sequence ID" value="CUV17282.1"/>
    <property type="molecule type" value="Genomic_DNA"/>
</dbReference>
<protein>
    <recommendedName>
        <fullName evidence="3">Transglutaminase-like domain-containing protein</fullName>
    </recommendedName>
</protein>
<evidence type="ECO:0000313" key="4">
    <source>
        <dbReference type="EMBL" id="CUV17282.1"/>
    </source>
</evidence>
<proteinExistence type="predicted"/>
<feature type="transmembrane region" description="Helical" evidence="2">
    <location>
        <begin position="20"/>
        <end position="48"/>
    </location>
</feature>
<name>A0A0S4U4Y8_RALSL</name>
<dbReference type="InterPro" id="IPR021878">
    <property type="entry name" value="TgpA_N"/>
</dbReference>
<dbReference type="InterPro" id="IPR002931">
    <property type="entry name" value="Transglutaminase-like"/>
</dbReference>
<keyword evidence="2" id="KW-1133">Transmembrane helix</keyword>
<feature type="transmembrane region" description="Helical" evidence="2">
    <location>
        <begin position="168"/>
        <end position="187"/>
    </location>
</feature>
<dbReference type="Pfam" id="PF13559">
    <property type="entry name" value="DUF4129"/>
    <property type="match status" value="1"/>
</dbReference>
<organism evidence="4">
    <name type="scientific">Ralstonia solanacearum</name>
    <name type="common">Pseudomonas solanacearum</name>
    <dbReference type="NCBI Taxonomy" id="305"/>
    <lineage>
        <taxon>Bacteria</taxon>
        <taxon>Pseudomonadati</taxon>
        <taxon>Pseudomonadota</taxon>
        <taxon>Betaproteobacteria</taxon>
        <taxon>Burkholderiales</taxon>
        <taxon>Burkholderiaceae</taxon>
        <taxon>Ralstonia</taxon>
        <taxon>Ralstonia solanacearum species complex</taxon>
    </lineage>
</organism>
<sequence length="681" mass="74456">MNAAFGSARALTHREHGRLIALLALVLAPLLRSLPLVTCSVFGVLLLWRTGLWVRRAPLPNKWLLGVTGAAVLGITLVLALRTGGNIGRDLSVAVLGAFLVLKLMESHTVRNGILVTQLCCFLLLSQTLFDQPPWMAATLLASVGLLLHHWMVLLHPQAPARLSVAGVLLRLVMTGLPCAAVLFLLFPRLDHPLWRLPQGADVATSGLTDRMAPGSIGQLILSDDLAFRADFNGVPPPSGARYWRGIVLWRFDGQAWTASSFRQRAEPASVPNSAGVSDSAGVPDSANARPGAGRLVDYSITLEPTRQRWLFALDRGVSIDARDGLRRSIDAEFLSAQPLDERIRYHARSRLPGPGTGDEEALDPLTQQLALALPPGNPQARALAAQWAGLAPAERVASALKLFRDAPFAYTLEPEPLRGEQIDDFLFRTRRGFCEHYAGSFVFLMRAAGVPARVVVGYQGGEDNAVSGDLIVRQSDAHAWAEVWLRGRGWVRVDPTAAVAPQRVERGLAGAVPASEFRSRRVQEPAWLRSVRWGLDGLISGWNRWVLGYDRARQARLFAWLGLEAADPRAVLWGVSALFLLAALPLLWQQRRPRPDPVQAQWQRVCDRLARHGCVRGAAEGPMAYAERAAARFPQAADALRRVAAGYVALRYGRDDGDAQARAQRLAQWRKDIAALRVSG</sequence>
<dbReference type="InterPro" id="IPR025403">
    <property type="entry name" value="TgpA-like_C"/>
</dbReference>
<keyword evidence="2" id="KW-0812">Transmembrane</keyword>
<dbReference type="InterPro" id="IPR038765">
    <property type="entry name" value="Papain-like_cys_pep_sf"/>
</dbReference>
<keyword evidence="2" id="KW-0472">Membrane</keyword>